<keyword evidence="3" id="KW-0732">Signal</keyword>
<evidence type="ECO:0000256" key="2">
    <source>
        <dbReference type="ARBA" id="ARBA00023136"/>
    </source>
</evidence>
<dbReference type="Gene3D" id="2.40.160.50">
    <property type="entry name" value="membrane protein fhac: a member of the omp85/tpsb transporter family"/>
    <property type="match status" value="1"/>
</dbReference>
<reference evidence="5 6" key="1">
    <citation type="submission" date="2019-12" db="EMBL/GenBank/DDBJ databases">
        <title>Hymenobacter sp. HMF4947 Genome sequencing and assembly.</title>
        <authorList>
            <person name="Kang H."/>
            <person name="Cha I."/>
            <person name="Kim H."/>
            <person name="Joh K."/>
        </authorList>
    </citation>
    <scope>NUCLEOTIDE SEQUENCE [LARGE SCALE GENOMIC DNA]</scope>
    <source>
        <strain evidence="5 6">HMF4947</strain>
    </source>
</reference>
<proteinExistence type="predicted"/>
<dbReference type="RefSeq" id="WP_157565226.1">
    <property type="nucleotide sequence ID" value="NZ_WQKZ01000002.1"/>
</dbReference>
<evidence type="ECO:0000256" key="3">
    <source>
        <dbReference type="SAM" id="SignalP"/>
    </source>
</evidence>
<comment type="caution">
    <text evidence="5">The sequence shown here is derived from an EMBL/GenBank/DDBJ whole genome shotgun (WGS) entry which is preliminary data.</text>
</comment>
<dbReference type="EMBL" id="WQKZ01000002">
    <property type="protein sequence ID" value="MVN76888.1"/>
    <property type="molecule type" value="Genomic_DNA"/>
</dbReference>
<dbReference type="Proteomes" id="UP000441336">
    <property type="component" value="Unassembled WGS sequence"/>
</dbReference>
<dbReference type="GO" id="GO:0019867">
    <property type="term" value="C:outer membrane"/>
    <property type="evidence" value="ECO:0007669"/>
    <property type="project" value="InterPro"/>
</dbReference>
<evidence type="ECO:0000313" key="5">
    <source>
        <dbReference type="EMBL" id="MVN76888.1"/>
    </source>
</evidence>
<keyword evidence="2" id="KW-0472">Membrane</keyword>
<evidence type="ECO:0000256" key="1">
    <source>
        <dbReference type="ARBA" id="ARBA00004370"/>
    </source>
</evidence>
<gene>
    <name evidence="5" type="ORF">GO988_11185</name>
</gene>
<dbReference type="AlphaFoldDB" id="A0A7K1TEQ8"/>
<accession>A0A7K1TEQ8</accession>
<comment type="subcellular location">
    <subcellularLocation>
        <location evidence="1">Membrane</location>
    </subcellularLocation>
</comment>
<keyword evidence="6" id="KW-1185">Reference proteome</keyword>
<name>A0A7K1TEQ8_9BACT</name>
<dbReference type="InterPro" id="IPR000184">
    <property type="entry name" value="Bac_surfAg_D15"/>
</dbReference>
<evidence type="ECO:0000313" key="6">
    <source>
        <dbReference type="Proteomes" id="UP000441336"/>
    </source>
</evidence>
<feature type="chain" id="PRO_5029757799" evidence="3">
    <location>
        <begin position="21"/>
        <end position="416"/>
    </location>
</feature>
<organism evidence="5 6">
    <name type="scientific">Hymenobacter ginkgonis</name>
    <dbReference type="NCBI Taxonomy" id="2682976"/>
    <lineage>
        <taxon>Bacteria</taxon>
        <taxon>Pseudomonadati</taxon>
        <taxon>Bacteroidota</taxon>
        <taxon>Cytophagia</taxon>
        <taxon>Cytophagales</taxon>
        <taxon>Hymenobacteraceae</taxon>
        <taxon>Hymenobacter</taxon>
    </lineage>
</organism>
<feature type="signal peptide" evidence="3">
    <location>
        <begin position="1"/>
        <end position="20"/>
    </location>
</feature>
<dbReference type="Pfam" id="PF01103">
    <property type="entry name" value="Omp85"/>
    <property type="match status" value="1"/>
</dbReference>
<feature type="domain" description="Bacterial surface antigen (D15)" evidence="4">
    <location>
        <begin position="190"/>
        <end position="416"/>
    </location>
</feature>
<sequence>MRFFPLALVASLGLAQAAQAQTLALAPSDSVGVSSARQPVAGPPPIGLSRTMLAKSQASGPNKITILPIPVLFYQDETGLGYGLGGLLSGRLGQDTATRASNARVQYWTTQKSQSLLQFVHTIYSPDEKFYLNGEISYYDNLLYYYGIGNNTLKANESAVANKLFIVNQRIEKRIAPKMFAGVLYRFTRTSQIQPDNNTTDGSKPNYFFDSDNGRLDQRQREATSISGVGPVFTLDTRDVALAAFHGDLLDISATFNGKYLGSDYNFVRYQIDARHFQPIFSTKTILALQFLGQFHSGNVPWRELAGLGANLGGTLYNNANLMRGVYEQRYRDRQMAVFQAELRQKLFWRIDGAAFGSVGQVGNNFSDYSFNGIKAAGGLGARFNFIRRDRVNLRLDYAWGPDGSTGLYFAIGEAF</sequence>
<protein>
    <submittedName>
        <fullName evidence="5">BamA/TamA family outer membrane protein</fullName>
    </submittedName>
</protein>
<evidence type="ECO:0000259" key="4">
    <source>
        <dbReference type="Pfam" id="PF01103"/>
    </source>
</evidence>